<organism evidence="2 3">
    <name type="scientific">Meloidogyne hapla</name>
    <name type="common">Root-knot nematode worm</name>
    <dbReference type="NCBI Taxonomy" id="6305"/>
    <lineage>
        <taxon>Eukaryota</taxon>
        <taxon>Metazoa</taxon>
        <taxon>Ecdysozoa</taxon>
        <taxon>Nematoda</taxon>
        <taxon>Chromadorea</taxon>
        <taxon>Rhabditida</taxon>
        <taxon>Tylenchina</taxon>
        <taxon>Tylenchomorpha</taxon>
        <taxon>Tylenchoidea</taxon>
        <taxon>Meloidogynidae</taxon>
        <taxon>Meloidogyninae</taxon>
        <taxon>Meloidogyne</taxon>
    </lineage>
</organism>
<proteinExistence type="predicted"/>
<dbReference type="WBParaSite" id="MhA1_Contig11.frz3.gene12">
    <property type="protein sequence ID" value="MhA1_Contig11.frz3.gene12"/>
    <property type="gene ID" value="MhA1_Contig11.frz3.gene12"/>
</dbReference>
<sequence length="207" mass="23370">MKFINKIGKVNKAKEEWERIEKDLITKNNEIKQKLDSLHKKTYPNAYKEAENFIKSKESRHGSGEGGSYMSGELSSVYSSNESRRSSGGSTSSINKGLAKIARRGKKAADSTASFIKGTRSVSNIKGKIAEYDAKLKPLWDKIEVLRSSIYGLDNAIAKLNGDFKNIEENSSMYYRQHHIYVLDTSGEYKKLIRSNSYDFNSGKFND</sequence>
<keyword evidence="2" id="KW-1185">Reference proteome</keyword>
<dbReference type="Gene3D" id="1.20.5.1070">
    <property type="entry name" value="Head and neck region of the ectodomain of NDV fusion glycoprotein"/>
    <property type="match status" value="1"/>
</dbReference>
<feature type="compositionally biased region" description="Basic and acidic residues" evidence="1">
    <location>
        <begin position="52"/>
        <end position="63"/>
    </location>
</feature>
<evidence type="ECO:0000256" key="1">
    <source>
        <dbReference type="SAM" id="MobiDB-lite"/>
    </source>
</evidence>
<evidence type="ECO:0000313" key="3">
    <source>
        <dbReference type="WBParaSite" id="MhA1_Contig11.frz3.gene12"/>
    </source>
</evidence>
<dbReference type="Proteomes" id="UP000095281">
    <property type="component" value="Unplaced"/>
</dbReference>
<dbReference type="AlphaFoldDB" id="A0A1I8AZU8"/>
<protein>
    <submittedName>
        <fullName evidence="3">Uncharacterized protein</fullName>
    </submittedName>
</protein>
<name>A0A1I8AZU8_MELHA</name>
<evidence type="ECO:0000313" key="2">
    <source>
        <dbReference type="Proteomes" id="UP000095281"/>
    </source>
</evidence>
<reference evidence="3" key="1">
    <citation type="submission" date="2016-11" db="UniProtKB">
        <authorList>
            <consortium name="WormBaseParasite"/>
        </authorList>
    </citation>
    <scope>IDENTIFICATION</scope>
</reference>
<feature type="compositionally biased region" description="Low complexity" evidence="1">
    <location>
        <begin position="70"/>
        <end position="93"/>
    </location>
</feature>
<accession>A0A1I8AZU8</accession>
<feature type="region of interest" description="Disordered" evidence="1">
    <location>
        <begin position="52"/>
        <end position="95"/>
    </location>
</feature>